<sequence>MGDQQGRAPEPYLVPDTERRYQTPGRRITDQRAHQREGVTGCRIIELPRHADPRGNLTFIEGGQTIPFDIQRIYYLYDVPGGEFRGGHAHKELQQLFIAASGSFDVVVDNGTERERFRLNRSYYGLYVPSMIWRELDDFSSGSVCLVLASTHYDAEDYFYDYDEFKAAVT</sequence>
<dbReference type="SUPFAM" id="SSF51182">
    <property type="entry name" value="RmlC-like cupins"/>
    <property type="match status" value="1"/>
</dbReference>
<dbReference type="InterPro" id="IPR011051">
    <property type="entry name" value="RmlC_Cupin_sf"/>
</dbReference>
<dbReference type="Proteomes" id="UP001147700">
    <property type="component" value="Unassembled WGS sequence"/>
</dbReference>
<keyword evidence="4" id="KW-1185">Reference proteome</keyword>
<reference evidence="3" key="1">
    <citation type="submission" date="2022-10" db="EMBL/GenBank/DDBJ databases">
        <title>The WGS of Solirubrobacter sp. CPCC 204708.</title>
        <authorList>
            <person name="Jiang Z."/>
        </authorList>
    </citation>
    <scope>NUCLEOTIDE SEQUENCE</scope>
    <source>
        <strain evidence="3">CPCC 204708</strain>
    </source>
</reference>
<gene>
    <name evidence="3" type="ORF">OJ962_19645</name>
</gene>
<evidence type="ECO:0000259" key="2">
    <source>
        <dbReference type="Pfam" id="PF05523"/>
    </source>
</evidence>
<feature type="region of interest" description="Disordered" evidence="1">
    <location>
        <begin position="1"/>
        <end position="34"/>
    </location>
</feature>
<dbReference type="InterPro" id="IPR008894">
    <property type="entry name" value="QdtA_cupin_dom"/>
</dbReference>
<feature type="compositionally biased region" description="Basic and acidic residues" evidence="1">
    <location>
        <begin position="16"/>
        <end position="34"/>
    </location>
</feature>
<dbReference type="CDD" id="cd20292">
    <property type="entry name" value="cupin_QdtA-like"/>
    <property type="match status" value="1"/>
</dbReference>
<comment type="caution">
    <text evidence="3">The sequence shown here is derived from an EMBL/GenBank/DDBJ whole genome shotgun (WGS) entry which is preliminary data.</text>
</comment>
<dbReference type="EMBL" id="JAPCID010000029">
    <property type="protein sequence ID" value="MDA0139725.1"/>
    <property type="molecule type" value="Genomic_DNA"/>
</dbReference>
<organism evidence="3 4">
    <name type="scientific">Solirubrobacter deserti</name>
    <dbReference type="NCBI Taxonomy" id="2282478"/>
    <lineage>
        <taxon>Bacteria</taxon>
        <taxon>Bacillati</taxon>
        <taxon>Actinomycetota</taxon>
        <taxon>Thermoleophilia</taxon>
        <taxon>Solirubrobacterales</taxon>
        <taxon>Solirubrobacteraceae</taxon>
        <taxon>Solirubrobacter</taxon>
    </lineage>
</organism>
<name>A0ABT4RMD6_9ACTN</name>
<evidence type="ECO:0000313" key="3">
    <source>
        <dbReference type="EMBL" id="MDA0139725.1"/>
    </source>
</evidence>
<proteinExistence type="predicted"/>
<evidence type="ECO:0000313" key="4">
    <source>
        <dbReference type="Proteomes" id="UP001147700"/>
    </source>
</evidence>
<dbReference type="Gene3D" id="2.60.120.10">
    <property type="entry name" value="Jelly Rolls"/>
    <property type="match status" value="1"/>
</dbReference>
<dbReference type="Pfam" id="PF05523">
    <property type="entry name" value="FdtA"/>
    <property type="match status" value="1"/>
</dbReference>
<evidence type="ECO:0000256" key="1">
    <source>
        <dbReference type="SAM" id="MobiDB-lite"/>
    </source>
</evidence>
<feature type="domain" description="Sugar 3,4-ketoisomerase QdtA cupin" evidence="2">
    <location>
        <begin position="41"/>
        <end position="169"/>
    </location>
</feature>
<dbReference type="InterPro" id="IPR014710">
    <property type="entry name" value="RmlC-like_jellyroll"/>
</dbReference>
<protein>
    <submittedName>
        <fullName evidence="3">FdtA/QdtA family cupin domain-containing protein</fullName>
    </submittedName>
</protein>
<accession>A0ABT4RMD6</accession>